<dbReference type="GO" id="GO:0019853">
    <property type="term" value="P:L-ascorbic acid biosynthetic process"/>
    <property type="evidence" value="ECO:0007669"/>
    <property type="project" value="TreeGrafter"/>
</dbReference>
<dbReference type="Gene3D" id="2.120.10.30">
    <property type="entry name" value="TolB, C-terminal domain"/>
    <property type="match status" value="1"/>
</dbReference>
<comment type="similarity">
    <text evidence="1">Belongs to the SMP-30/CGR1 family.</text>
</comment>
<dbReference type="SUPFAM" id="SSF63829">
    <property type="entry name" value="Calcium-dependent phosphotriesterase"/>
    <property type="match status" value="1"/>
</dbReference>
<accession>A0A2S9KIX0</accession>
<organism evidence="4 5">
    <name type="scientific">Malikia spinosa</name>
    <dbReference type="NCBI Taxonomy" id="86180"/>
    <lineage>
        <taxon>Bacteria</taxon>
        <taxon>Pseudomonadati</taxon>
        <taxon>Pseudomonadota</taxon>
        <taxon>Betaproteobacteria</taxon>
        <taxon>Burkholderiales</taxon>
        <taxon>Comamonadaceae</taxon>
        <taxon>Malikia</taxon>
    </lineage>
</organism>
<evidence type="ECO:0000256" key="2">
    <source>
        <dbReference type="PIRSR" id="PIRSR605511-2"/>
    </source>
</evidence>
<name>A0A2S9KIX0_9BURK</name>
<dbReference type="EMBL" id="PVLR01000005">
    <property type="protein sequence ID" value="PRD70374.1"/>
    <property type="molecule type" value="Genomic_DNA"/>
</dbReference>
<dbReference type="PANTHER" id="PTHR10907">
    <property type="entry name" value="REGUCALCIN"/>
    <property type="match status" value="1"/>
</dbReference>
<protein>
    <submittedName>
        <fullName evidence="4">Gluconolactonase</fullName>
    </submittedName>
</protein>
<keyword evidence="5" id="KW-1185">Reference proteome</keyword>
<proteinExistence type="inferred from homology"/>
<evidence type="ECO:0000259" key="3">
    <source>
        <dbReference type="Pfam" id="PF08450"/>
    </source>
</evidence>
<dbReference type="InterPro" id="IPR005511">
    <property type="entry name" value="SMP-30"/>
</dbReference>
<evidence type="ECO:0000313" key="4">
    <source>
        <dbReference type="EMBL" id="PRD70374.1"/>
    </source>
</evidence>
<feature type="domain" description="SMP-30/Gluconolactonase/LRE-like region" evidence="3">
    <location>
        <begin position="25"/>
        <end position="279"/>
    </location>
</feature>
<dbReference type="PRINTS" id="PR01790">
    <property type="entry name" value="SMP30FAMILY"/>
</dbReference>
<gene>
    <name evidence="4" type="ORF">C6P61_01525</name>
</gene>
<dbReference type="OrthoDB" id="9775406at2"/>
<dbReference type="InterPro" id="IPR013658">
    <property type="entry name" value="SGL"/>
</dbReference>
<dbReference type="GO" id="GO:0004341">
    <property type="term" value="F:gluconolactonase activity"/>
    <property type="evidence" value="ECO:0007669"/>
    <property type="project" value="TreeGrafter"/>
</dbReference>
<reference evidence="4 5" key="1">
    <citation type="submission" date="2018-03" db="EMBL/GenBank/DDBJ databases">
        <title>Comparative genomics illustrates the genes involved in a hyperalkaliphilic mechanisms of Serpentinomonas isolated from highly-alkaline calcium-rich serpentinized springs.</title>
        <authorList>
            <person name="Suzuki S."/>
            <person name="Ishii S."/>
            <person name="Walworth N."/>
            <person name="Bird L."/>
            <person name="Kuenen J.G."/>
            <person name="Nealson K.H."/>
        </authorList>
    </citation>
    <scope>NUCLEOTIDE SEQUENCE [LARGE SCALE GENOMIC DNA]</scope>
    <source>
        <strain evidence="4 5">83</strain>
    </source>
</reference>
<dbReference type="Pfam" id="PF08450">
    <property type="entry name" value="SGL"/>
    <property type="match status" value="1"/>
</dbReference>
<dbReference type="AlphaFoldDB" id="A0A2S9KIX0"/>
<comment type="caution">
    <text evidence="4">The sequence shown here is derived from an EMBL/GenBank/DDBJ whole genome shotgun (WGS) entry which is preliminary data.</text>
</comment>
<feature type="binding site" evidence="2">
    <location>
        <position position="110"/>
    </location>
    <ligand>
        <name>substrate</name>
    </ligand>
</feature>
<dbReference type="GO" id="GO:0005509">
    <property type="term" value="F:calcium ion binding"/>
    <property type="evidence" value="ECO:0007669"/>
    <property type="project" value="TreeGrafter"/>
</dbReference>
<dbReference type="Proteomes" id="UP000238326">
    <property type="component" value="Unassembled WGS sequence"/>
</dbReference>
<evidence type="ECO:0000256" key="1">
    <source>
        <dbReference type="ARBA" id="ARBA00008853"/>
    </source>
</evidence>
<dbReference type="RefSeq" id="WP_105728154.1">
    <property type="nucleotide sequence ID" value="NZ_DAIPCI010000024.1"/>
</dbReference>
<dbReference type="InterPro" id="IPR011042">
    <property type="entry name" value="6-blade_b-propeller_TolB-like"/>
</dbReference>
<sequence>MDSTTPVSLHAGQAWECLTAPSCAWGASPFWHPQQERLYWVDSILERIWRLHLPSGRVELWQLTQAPGSIVPCRSGALLMAMRNGILLSASWQDVPQQIAVAPYDPAHQRFHDGQCDPWGRFWVGTRVETGTQAVAGLYCLRRRERPHPELRQVASGVIESGGLTWSPDGRTLYWGDGQRGWIETHALPSAGQYPPLLGDPQPFWRRPPGPADEMPARPQGAAVDRLGRYWVALLDGGCMLCLDPKGQLLARIPTPAQRPTGLCFGGPDLRTLFLTTARSGLGPDALKRDPDSGAVFALRVEVPGLPVNRYED</sequence>
<evidence type="ECO:0000313" key="5">
    <source>
        <dbReference type="Proteomes" id="UP000238326"/>
    </source>
</evidence>
<dbReference type="PANTHER" id="PTHR10907:SF47">
    <property type="entry name" value="REGUCALCIN"/>
    <property type="match status" value="1"/>
</dbReference>